<feature type="transmembrane region" description="Helical" evidence="1">
    <location>
        <begin position="57"/>
        <end position="79"/>
    </location>
</feature>
<evidence type="ECO:0000256" key="1">
    <source>
        <dbReference type="SAM" id="Phobius"/>
    </source>
</evidence>
<name>A0A5M9JZJ2_MONFR</name>
<protein>
    <submittedName>
        <fullName evidence="2">Uncharacterized protein</fullName>
    </submittedName>
</protein>
<dbReference type="Proteomes" id="UP000322873">
    <property type="component" value="Unassembled WGS sequence"/>
</dbReference>
<reference evidence="2 3" key="1">
    <citation type="submission" date="2019-06" db="EMBL/GenBank/DDBJ databases">
        <title>Genome Sequence of the Brown Rot Fungal Pathogen Monilinia fructicola.</title>
        <authorList>
            <person name="De Miccolis Angelini R.M."/>
            <person name="Landi L."/>
            <person name="Abate D."/>
            <person name="Pollastro S."/>
            <person name="Romanazzi G."/>
            <person name="Faretra F."/>
        </authorList>
    </citation>
    <scope>NUCLEOTIDE SEQUENCE [LARGE SCALE GENOMIC DNA]</scope>
    <source>
        <strain evidence="2 3">Mfrc123</strain>
    </source>
</reference>
<sequence>MKDLLQGIIEEISKYPKHTTPQSTDYDQLSGFPYKNLLYRSRYVSLMQFFHLDMNDFHAIGLFFLYLIVLPSVTFDLFCL</sequence>
<evidence type="ECO:0000313" key="2">
    <source>
        <dbReference type="EMBL" id="KAA8574077.1"/>
    </source>
</evidence>
<comment type="caution">
    <text evidence="2">The sequence shown here is derived from an EMBL/GenBank/DDBJ whole genome shotgun (WGS) entry which is preliminary data.</text>
</comment>
<evidence type="ECO:0000313" key="3">
    <source>
        <dbReference type="Proteomes" id="UP000322873"/>
    </source>
</evidence>
<keyword evidence="1" id="KW-1133">Transmembrane helix</keyword>
<dbReference type="EMBL" id="VICG01000003">
    <property type="protein sequence ID" value="KAA8574077.1"/>
    <property type="molecule type" value="Genomic_DNA"/>
</dbReference>
<proteinExistence type="predicted"/>
<keyword evidence="1" id="KW-0812">Transmembrane</keyword>
<dbReference type="AlphaFoldDB" id="A0A5M9JZJ2"/>
<keyword evidence="1" id="KW-0472">Membrane</keyword>
<keyword evidence="3" id="KW-1185">Reference proteome</keyword>
<accession>A0A5M9JZJ2</accession>
<gene>
    <name evidence="2" type="ORF">EYC84_005601</name>
</gene>
<organism evidence="2 3">
    <name type="scientific">Monilinia fructicola</name>
    <name type="common">Brown rot fungus</name>
    <name type="synonym">Ciboria fructicola</name>
    <dbReference type="NCBI Taxonomy" id="38448"/>
    <lineage>
        <taxon>Eukaryota</taxon>
        <taxon>Fungi</taxon>
        <taxon>Dikarya</taxon>
        <taxon>Ascomycota</taxon>
        <taxon>Pezizomycotina</taxon>
        <taxon>Leotiomycetes</taxon>
        <taxon>Helotiales</taxon>
        <taxon>Sclerotiniaceae</taxon>
        <taxon>Monilinia</taxon>
    </lineage>
</organism>